<keyword evidence="3" id="KW-1185">Reference proteome</keyword>
<proteinExistence type="predicted"/>
<comment type="caution">
    <text evidence="2">The sequence shown here is derived from an EMBL/GenBank/DDBJ whole genome shotgun (WGS) entry which is preliminary data.</text>
</comment>
<accession>A0ABR7B998</accession>
<evidence type="ECO:0000313" key="2">
    <source>
        <dbReference type="EMBL" id="MBC3953737.1"/>
    </source>
</evidence>
<dbReference type="Proteomes" id="UP000660131">
    <property type="component" value="Unassembled WGS sequence"/>
</dbReference>
<organism evidence="2 3">
    <name type="scientific">Pseudomonas triticifolii</name>
    <dbReference type="NCBI Taxonomy" id="2762592"/>
    <lineage>
        <taxon>Bacteria</taxon>
        <taxon>Pseudomonadati</taxon>
        <taxon>Pseudomonadota</taxon>
        <taxon>Gammaproteobacteria</taxon>
        <taxon>Pseudomonadales</taxon>
        <taxon>Pseudomonadaceae</taxon>
        <taxon>Pseudomonas</taxon>
    </lineage>
</organism>
<evidence type="ECO:0000313" key="3">
    <source>
        <dbReference type="Proteomes" id="UP000660131"/>
    </source>
</evidence>
<dbReference type="RefSeq" id="WP_187517688.1">
    <property type="nucleotide sequence ID" value="NZ_JACONV010000001.1"/>
</dbReference>
<dbReference type="InterPro" id="IPR022118">
    <property type="entry name" value="Peptidase_C70_AvrRpt2"/>
</dbReference>
<dbReference type="EMBL" id="JACONV010000001">
    <property type="protein sequence ID" value="MBC3953737.1"/>
    <property type="molecule type" value="Genomic_DNA"/>
</dbReference>
<name>A0ABR7B998_9PSED</name>
<sequence length="341" mass="34835">MTNLTLVNNVSDADAIVTCKITDGAGTTNKLTVPGGGGSVSHPTDSETSPWSVLAITATGAQLTSAQDQTAILIVTDPNAIIHFAVDPVFGVLATTQSAPPPQNNPVTPITPAAPDDGLGGDAGVSGQSAASALDNQQNWDAPAPVNAAVAQTSLTLPFAMQPQQQTNWCWAAVSVSTALFYDLGNPATQCALANQAFGDSNNCCVNGSSGACNQPYFLNLALSWVGHLNNWYEQAFTLAQIMGEIDARHPLGARIGWNGGGGHFVAIYGYNTNVPAAAPALSAPVAPASTPASAPTPAPAAPPATLSIADPWFGVSVIAMTDFAAHYQGGGTWTHSYTTH</sequence>
<dbReference type="Pfam" id="PF12385">
    <property type="entry name" value="Peptidase_C70"/>
    <property type="match status" value="1"/>
</dbReference>
<protein>
    <recommendedName>
        <fullName evidence="4">Papain-like cysteine protease AvrRpt2</fullName>
    </recommendedName>
</protein>
<reference evidence="2 3" key="1">
    <citation type="submission" date="2020-08" db="EMBL/GenBank/DDBJ databases">
        <title>Putative novel bacterial strains isolated from necrotic wheat leaf tissues caused by Xanthomonas translucens.</title>
        <authorList>
            <person name="Tambong J.T."/>
        </authorList>
    </citation>
    <scope>NUCLEOTIDE SEQUENCE [LARGE SCALE GENOMIC DNA]</scope>
    <source>
        <strain evidence="2 3">DOAB 1067</strain>
    </source>
</reference>
<evidence type="ECO:0000256" key="1">
    <source>
        <dbReference type="SAM" id="MobiDB-lite"/>
    </source>
</evidence>
<feature type="region of interest" description="Disordered" evidence="1">
    <location>
        <begin position="97"/>
        <end position="130"/>
    </location>
</feature>
<gene>
    <name evidence="2" type="ORF">H8S56_01785</name>
</gene>
<evidence type="ECO:0008006" key="4">
    <source>
        <dbReference type="Google" id="ProtNLM"/>
    </source>
</evidence>